<dbReference type="InterPro" id="IPR018484">
    <property type="entry name" value="FGGY_N"/>
</dbReference>
<dbReference type="Pfam" id="PF02782">
    <property type="entry name" value="FGGY_C"/>
    <property type="match status" value="1"/>
</dbReference>
<evidence type="ECO:0000256" key="6">
    <source>
        <dbReference type="ARBA" id="ARBA00022777"/>
    </source>
</evidence>
<dbReference type="Proteomes" id="UP000244811">
    <property type="component" value="Chromosome 2"/>
</dbReference>
<keyword evidence="8" id="KW-0067">ATP-binding</keyword>
<dbReference type="PIRSF" id="PIRSF000538">
    <property type="entry name" value="GlpK"/>
    <property type="match status" value="1"/>
</dbReference>
<organism evidence="12 13">
    <name type="scientific">Theileria orientalis</name>
    <dbReference type="NCBI Taxonomy" id="68886"/>
    <lineage>
        <taxon>Eukaryota</taxon>
        <taxon>Sar</taxon>
        <taxon>Alveolata</taxon>
        <taxon>Apicomplexa</taxon>
        <taxon>Aconoidasida</taxon>
        <taxon>Piroplasmida</taxon>
        <taxon>Theileriidae</taxon>
        <taxon>Theileria</taxon>
    </lineage>
</organism>
<accession>A0A976QTB2</accession>
<dbReference type="PROSITE" id="PS00933">
    <property type="entry name" value="FGGY_KINASES_1"/>
    <property type="match status" value="1"/>
</dbReference>
<reference evidence="12" key="1">
    <citation type="submission" date="2022-07" db="EMBL/GenBank/DDBJ databases">
        <title>Evaluation of T. orientalis genome assembly methods using nanopore sequencing and analysis of variation between genomes.</title>
        <authorList>
            <person name="Yam J."/>
            <person name="Micallef M.L."/>
            <person name="Liu M."/>
            <person name="Djordjevic S.P."/>
            <person name="Bogema D.R."/>
            <person name="Jenkins C."/>
        </authorList>
    </citation>
    <scope>NUCLEOTIDE SEQUENCE</scope>
    <source>
        <strain evidence="12">Goon Nure</strain>
    </source>
</reference>
<dbReference type="InterPro" id="IPR000577">
    <property type="entry name" value="Carb_kinase_FGGY"/>
</dbReference>
<feature type="domain" description="Carbohydrate kinase FGGY C-terminal" evidence="11">
    <location>
        <begin position="265"/>
        <end position="454"/>
    </location>
</feature>
<sequence length="506" mass="56443">MEVLKVVASIDQGTQSTRCILYDSSMNTLTSSSKQHKQYYPQSGWCEHDPNEIIESVYYTMNEAVRKLKEKVDSFVIVGLGITNQRETIVVWDKKTGKPLYNAIVWLDIRASEEANHMVETFGSDRTFYQKTGLLINTYFSAFKLKWMSNNLSWFNECVANESIRFGTIDTWLIYNLTGEYLTDITNASRTFLMDINKEKWSSELIKIFGFSFNLLPEIRPNCSDFGTIMNKNVPDFKGVKILGVAGDQQASCVGQGLFEKLATKCTFGTGAFILTNTGTERVMSSGGLLCTPCYKLGANTPTTFALEGSIAIAGAGVTWLKDMGMISEPSEISEILLKYKSSDGVVFAPAFSGLFAPRWRSDARGCILGMTQHTERGHIVRAYCESIGLQLYEIIHSFLSDMGVSSIPYINVDGGLSQNSELLQLISDITNTKLEKPEVTEITSYGAALLAGLGAKLWDTLDDVKKFTSKSGTGNVWTPSIPHEVRYKIVQYWNMGIERSLLWHL</sequence>
<keyword evidence="5" id="KW-0547">Nucleotide-binding</keyword>
<name>A0A976QTB2_THEOR</name>
<feature type="domain" description="Carbohydrate kinase FGGY N-terminal" evidence="10">
    <location>
        <begin position="7"/>
        <end position="255"/>
    </location>
</feature>
<dbReference type="GO" id="GO:0006071">
    <property type="term" value="P:glycerol metabolic process"/>
    <property type="evidence" value="ECO:0007669"/>
    <property type="project" value="UniProtKB-KW"/>
</dbReference>
<dbReference type="PANTHER" id="PTHR10196:SF69">
    <property type="entry name" value="GLYCEROL KINASE"/>
    <property type="match status" value="1"/>
</dbReference>
<comment type="similarity">
    <text evidence="2">Belongs to the FGGY kinase family.</text>
</comment>
<evidence type="ECO:0000313" key="13">
    <source>
        <dbReference type="Proteomes" id="UP000244811"/>
    </source>
</evidence>
<dbReference type="GO" id="GO:0005524">
    <property type="term" value="F:ATP binding"/>
    <property type="evidence" value="ECO:0007669"/>
    <property type="project" value="UniProtKB-KW"/>
</dbReference>
<evidence type="ECO:0000256" key="7">
    <source>
        <dbReference type="ARBA" id="ARBA00022798"/>
    </source>
</evidence>
<keyword evidence="7" id="KW-0319">Glycerol metabolism</keyword>
<dbReference type="GO" id="GO:0006641">
    <property type="term" value="P:triglyceride metabolic process"/>
    <property type="evidence" value="ECO:0007669"/>
    <property type="project" value="TreeGrafter"/>
</dbReference>
<dbReference type="SUPFAM" id="SSF53067">
    <property type="entry name" value="Actin-like ATPase domain"/>
    <property type="match status" value="2"/>
</dbReference>
<dbReference type="GO" id="GO:0004370">
    <property type="term" value="F:glycerol kinase activity"/>
    <property type="evidence" value="ECO:0007669"/>
    <property type="project" value="UniProtKB-EC"/>
</dbReference>
<dbReference type="InterPro" id="IPR018485">
    <property type="entry name" value="FGGY_C"/>
</dbReference>
<evidence type="ECO:0000256" key="3">
    <source>
        <dbReference type="ARBA" id="ARBA00012099"/>
    </source>
</evidence>
<evidence type="ECO:0000259" key="11">
    <source>
        <dbReference type="Pfam" id="PF02782"/>
    </source>
</evidence>
<protein>
    <recommendedName>
        <fullName evidence="3">glycerol kinase</fullName>
        <ecNumber evidence="3">2.7.1.30</ecNumber>
    </recommendedName>
    <alternativeName>
        <fullName evidence="9">ATP:glycerol 3-phosphotransferase</fullName>
    </alternativeName>
</protein>
<dbReference type="EMBL" id="CP056071">
    <property type="protein sequence ID" value="UKK01882.2"/>
    <property type="molecule type" value="Genomic_DNA"/>
</dbReference>
<dbReference type="NCBIfam" id="NF000756">
    <property type="entry name" value="PRK00047.1"/>
    <property type="match status" value="1"/>
</dbReference>
<dbReference type="FunFam" id="3.30.420.40:FF:000086">
    <property type="entry name" value="Glycerol kinase"/>
    <property type="match status" value="1"/>
</dbReference>
<dbReference type="PANTHER" id="PTHR10196">
    <property type="entry name" value="SUGAR KINASE"/>
    <property type="match status" value="1"/>
</dbReference>
<evidence type="ECO:0000256" key="8">
    <source>
        <dbReference type="ARBA" id="ARBA00022840"/>
    </source>
</evidence>
<dbReference type="Pfam" id="PF00370">
    <property type="entry name" value="FGGY_N"/>
    <property type="match status" value="1"/>
</dbReference>
<comment type="pathway">
    <text evidence="1">Polyol metabolism; glycerol degradation via glycerol kinase pathway; sn-glycerol 3-phosphate from glycerol: step 1/1.</text>
</comment>
<dbReference type="InterPro" id="IPR018483">
    <property type="entry name" value="Carb_kinase_FGGY_CS"/>
</dbReference>
<dbReference type="EC" id="2.7.1.30" evidence="3"/>
<dbReference type="Gene3D" id="3.30.420.40">
    <property type="match status" value="2"/>
</dbReference>
<gene>
    <name evidence="12" type="ORF">MACK_001235</name>
</gene>
<dbReference type="GO" id="GO:0005739">
    <property type="term" value="C:mitochondrion"/>
    <property type="evidence" value="ECO:0007669"/>
    <property type="project" value="TreeGrafter"/>
</dbReference>
<dbReference type="GO" id="GO:0046167">
    <property type="term" value="P:glycerol-3-phosphate biosynthetic process"/>
    <property type="evidence" value="ECO:0007669"/>
    <property type="project" value="TreeGrafter"/>
</dbReference>
<evidence type="ECO:0000256" key="9">
    <source>
        <dbReference type="ARBA" id="ARBA00043149"/>
    </source>
</evidence>
<dbReference type="AlphaFoldDB" id="A0A976QTB2"/>
<evidence type="ECO:0000256" key="1">
    <source>
        <dbReference type="ARBA" id="ARBA00005190"/>
    </source>
</evidence>
<evidence type="ECO:0000256" key="5">
    <source>
        <dbReference type="ARBA" id="ARBA00022741"/>
    </source>
</evidence>
<keyword evidence="4 12" id="KW-0808">Transferase</keyword>
<evidence type="ECO:0000256" key="2">
    <source>
        <dbReference type="ARBA" id="ARBA00009156"/>
    </source>
</evidence>
<proteinExistence type="inferred from homology"/>
<keyword evidence="6 12" id="KW-0418">Kinase</keyword>
<evidence type="ECO:0000313" key="12">
    <source>
        <dbReference type="EMBL" id="UKK01882.2"/>
    </source>
</evidence>
<dbReference type="InterPro" id="IPR043129">
    <property type="entry name" value="ATPase_NBD"/>
</dbReference>
<evidence type="ECO:0000256" key="4">
    <source>
        <dbReference type="ARBA" id="ARBA00022679"/>
    </source>
</evidence>
<evidence type="ECO:0000259" key="10">
    <source>
        <dbReference type="Pfam" id="PF00370"/>
    </source>
</evidence>